<dbReference type="SUPFAM" id="SSF51338">
    <property type="entry name" value="Composite domain of metallo-dependent hydrolases"/>
    <property type="match status" value="1"/>
</dbReference>
<dbReference type="Gene3D" id="2.30.40.10">
    <property type="entry name" value="Urease, subunit C, domain 1"/>
    <property type="match status" value="1"/>
</dbReference>
<dbReference type="PANTHER" id="PTHR43135">
    <property type="entry name" value="ALPHA-D-RIBOSE 1-METHYLPHOSPHONATE 5-TRIPHOSPHATE DIPHOSPHATASE"/>
    <property type="match status" value="1"/>
</dbReference>
<proteinExistence type="predicted"/>
<reference evidence="2" key="1">
    <citation type="submission" date="2022-01" db="EMBL/GenBank/DDBJ databases">
        <title>Genome-Based Taxonomic Classification of the Phylum Actinobacteria.</title>
        <authorList>
            <person name="Gao Y."/>
        </authorList>
    </citation>
    <scope>NUCLEOTIDE SEQUENCE</scope>
    <source>
        <strain evidence="2">KLBMP 8922</strain>
    </source>
</reference>
<dbReference type="CDD" id="cd01299">
    <property type="entry name" value="Met_dep_hydrolase_A"/>
    <property type="match status" value="1"/>
</dbReference>
<dbReference type="PANTHER" id="PTHR43135:SF3">
    <property type="entry name" value="ALPHA-D-RIBOSE 1-METHYLPHOSPHONATE 5-TRIPHOSPHATE DIPHOSPHATASE"/>
    <property type="match status" value="1"/>
</dbReference>
<protein>
    <submittedName>
        <fullName evidence="2">Amidohydrolase family protein</fullName>
    </submittedName>
</protein>
<dbReference type="SUPFAM" id="SSF51556">
    <property type="entry name" value="Metallo-dependent hydrolases"/>
    <property type="match status" value="1"/>
</dbReference>
<dbReference type="InterPro" id="IPR057744">
    <property type="entry name" value="OTAase-like"/>
</dbReference>
<dbReference type="InterPro" id="IPR051781">
    <property type="entry name" value="Metallo-dep_Hydrolase"/>
</dbReference>
<dbReference type="InterPro" id="IPR011059">
    <property type="entry name" value="Metal-dep_hydrolase_composite"/>
</dbReference>
<dbReference type="InterPro" id="IPR032466">
    <property type="entry name" value="Metal_Hydrolase"/>
</dbReference>
<dbReference type="AlphaFoldDB" id="A0AA41TZK0"/>
<evidence type="ECO:0000313" key="3">
    <source>
        <dbReference type="Proteomes" id="UP001165378"/>
    </source>
</evidence>
<organism evidence="2 3">
    <name type="scientific">Yinghuangia soli</name>
    <dbReference type="NCBI Taxonomy" id="2908204"/>
    <lineage>
        <taxon>Bacteria</taxon>
        <taxon>Bacillati</taxon>
        <taxon>Actinomycetota</taxon>
        <taxon>Actinomycetes</taxon>
        <taxon>Kitasatosporales</taxon>
        <taxon>Streptomycetaceae</taxon>
        <taxon>Yinghuangia</taxon>
    </lineage>
</organism>
<dbReference type="Gene3D" id="3.20.20.140">
    <property type="entry name" value="Metal-dependent hydrolases"/>
    <property type="match status" value="1"/>
</dbReference>
<sequence length="425" mass="44520">MLLTNATVLNGIDGPAAGRTVVIDGDRIAAIGTPADGPGPSAADGAEAAASLVPAPGDTVVDLAGRTVMPGMWSCHFHSTYHELGSRPNVPYGNDFPPSYQALIAAKNLRTALEHGYTGVVGAGGANEVEPGVKRAVEDGLIPGPRFWPCGRELSTTGHANDTVPWHWGMPQSGAVRICDGADEFRFGVREEIKRGAEVIKLFVTGGHGTLAPKDRIEMTRDELAAAIEAAHSRNVLIRAHLVNKPAIMMALELGIDIVDHCDEMDDEIIAALVETGASVVPSLHFPKHFLELMGDGFGFGAEAIRADLAHMYEAIPKAQAAGVRFVLGDDYGAIGFAHGLYGRELRLYTEQAGISPLEVIGWATRNGAELARRGHDLGTLEPGKLADLLVLDGDPATDIGVIAEGKPLAVLKGGEVAAGELPGA</sequence>
<evidence type="ECO:0000259" key="1">
    <source>
        <dbReference type="Pfam" id="PF01979"/>
    </source>
</evidence>
<gene>
    <name evidence="2" type="ORF">LZ495_09120</name>
</gene>
<dbReference type="Pfam" id="PF01979">
    <property type="entry name" value="Amidohydro_1"/>
    <property type="match status" value="1"/>
</dbReference>
<dbReference type="InterPro" id="IPR006680">
    <property type="entry name" value="Amidohydro-rel"/>
</dbReference>
<comment type="caution">
    <text evidence="2">The sequence shown here is derived from an EMBL/GenBank/DDBJ whole genome shotgun (WGS) entry which is preliminary data.</text>
</comment>
<keyword evidence="3" id="KW-1185">Reference proteome</keyword>
<feature type="domain" description="Amidohydrolase-related" evidence="1">
    <location>
        <begin position="67"/>
        <end position="417"/>
    </location>
</feature>
<evidence type="ECO:0000313" key="2">
    <source>
        <dbReference type="EMBL" id="MCF2527370.1"/>
    </source>
</evidence>
<dbReference type="Proteomes" id="UP001165378">
    <property type="component" value="Unassembled WGS sequence"/>
</dbReference>
<dbReference type="RefSeq" id="WP_235051529.1">
    <property type="nucleotide sequence ID" value="NZ_JAKFHA010000004.1"/>
</dbReference>
<dbReference type="EMBL" id="JAKFHA010000004">
    <property type="protein sequence ID" value="MCF2527370.1"/>
    <property type="molecule type" value="Genomic_DNA"/>
</dbReference>
<dbReference type="GO" id="GO:0016810">
    <property type="term" value="F:hydrolase activity, acting on carbon-nitrogen (but not peptide) bonds"/>
    <property type="evidence" value="ECO:0007669"/>
    <property type="project" value="InterPro"/>
</dbReference>
<name>A0AA41TZK0_9ACTN</name>
<accession>A0AA41TZK0</accession>